<dbReference type="EMBL" id="JAVRRJ010000003">
    <property type="protein sequence ID" value="KAK5086509.1"/>
    <property type="molecule type" value="Genomic_DNA"/>
</dbReference>
<dbReference type="InterPro" id="IPR027417">
    <property type="entry name" value="P-loop_NTPase"/>
</dbReference>
<accession>A0AAN7T1Z8</accession>
<evidence type="ECO:0000313" key="2">
    <source>
        <dbReference type="EMBL" id="KAK5086509.1"/>
    </source>
</evidence>
<dbReference type="SUPFAM" id="SSF52540">
    <property type="entry name" value="P-loop containing nucleoside triphosphate hydrolases"/>
    <property type="match status" value="1"/>
</dbReference>
<proteinExistence type="predicted"/>
<gene>
    <name evidence="2" type="ORF">LTR05_003677</name>
</gene>
<dbReference type="Gene3D" id="3.40.50.300">
    <property type="entry name" value="P-loop containing nucleotide triphosphate hydrolases"/>
    <property type="match status" value="1"/>
</dbReference>
<dbReference type="PANTHER" id="PTHR42957:SF1">
    <property type="entry name" value="HELICASE MJ1565-RELATED"/>
    <property type="match status" value="1"/>
</dbReference>
<comment type="caution">
    <text evidence="2">The sequence shown here is derived from an EMBL/GenBank/DDBJ whole genome shotgun (WGS) entry which is preliminary data.</text>
</comment>
<reference evidence="2 3" key="1">
    <citation type="submission" date="2023-08" db="EMBL/GenBank/DDBJ databases">
        <title>Black Yeasts Isolated from many extreme environments.</title>
        <authorList>
            <person name="Coleine C."/>
            <person name="Stajich J.E."/>
            <person name="Selbmann L."/>
        </authorList>
    </citation>
    <scope>NUCLEOTIDE SEQUENCE [LARGE SCALE GENOMIC DNA]</scope>
    <source>
        <strain evidence="2 3">CCFEE 5910</strain>
    </source>
</reference>
<dbReference type="Proteomes" id="UP001309876">
    <property type="component" value="Unassembled WGS sequence"/>
</dbReference>
<evidence type="ECO:0008006" key="4">
    <source>
        <dbReference type="Google" id="ProtNLM"/>
    </source>
</evidence>
<organism evidence="2 3">
    <name type="scientific">Lithohypha guttulata</name>
    <dbReference type="NCBI Taxonomy" id="1690604"/>
    <lineage>
        <taxon>Eukaryota</taxon>
        <taxon>Fungi</taxon>
        <taxon>Dikarya</taxon>
        <taxon>Ascomycota</taxon>
        <taxon>Pezizomycotina</taxon>
        <taxon>Eurotiomycetes</taxon>
        <taxon>Chaetothyriomycetidae</taxon>
        <taxon>Chaetothyriales</taxon>
        <taxon>Trichomeriaceae</taxon>
        <taxon>Lithohypha</taxon>
    </lineage>
</organism>
<dbReference type="AlphaFoldDB" id="A0AAN7T1Z8"/>
<evidence type="ECO:0000256" key="1">
    <source>
        <dbReference type="SAM" id="MobiDB-lite"/>
    </source>
</evidence>
<name>A0AAN7T1Z8_9EURO</name>
<sequence length="613" mass="67818">MGKKSKKRAAKGTGANWRLIERSYPDIIHIFTPLQQARCDPYVKYLDLVIPKNGDDGSGSATLPEESHRLKTAPLFSSLVHQKTLAAQTFTFSKTQLFSQYGLLGLMRDPPTPSNFSQMRNNPQDKLVFTNTAEPWSTFICGSQGSGKSHTLSCLLENYLLADPRITVGAKPLTGMVFHYDKFSSFNSGQVCEAAYLCSAGVRVKVLVAPTSIARMSRQYANLPGLPENCPRPKVLPLVFGQEQLSVDVMMTLMAVHDTGVTAPLYICAIRQLLRDIAMDNQSKGLQGFDYMDFRHRLSLMSLTDAQNAPLDMRLQLLQSSMIKKEQTSQDAQAFKETWAFEPGSLTIVDLSDQFVNESDACALFSICLKLFMQGWQTNPRVVALDEAHRFLTSTSEAMQLQADLIAIIRQQRHLGSRMVIATQEPTVSGELLDLCNVTIVHRFNSPHWYKTIKQHLAAANADHETDKNEDLFSKIVKLSTGEAFMFCPTATVTMEAGKAQTLQDRFVKMKTRARISADGGQSIQTTHKFTTATKKMAYIPNYQRMDLPSLASQATKGKPRVQHSAVGVPPAPHTQVPVPVVNGSFGGGPYTPPLTRSGQKRPRTTYDGSVDA</sequence>
<evidence type="ECO:0000313" key="3">
    <source>
        <dbReference type="Proteomes" id="UP001309876"/>
    </source>
</evidence>
<feature type="region of interest" description="Disordered" evidence="1">
    <location>
        <begin position="554"/>
        <end position="613"/>
    </location>
</feature>
<dbReference type="InterPro" id="IPR008571">
    <property type="entry name" value="HerA-like"/>
</dbReference>
<dbReference type="PANTHER" id="PTHR42957">
    <property type="entry name" value="HELICASE MJ1565-RELATED"/>
    <property type="match status" value="1"/>
</dbReference>
<protein>
    <recommendedName>
        <fullName evidence="4">AAA+ ATPase domain-containing protein</fullName>
    </recommendedName>
</protein>
<keyword evidence="3" id="KW-1185">Reference proteome</keyword>